<keyword evidence="2 4" id="KW-0238">DNA-binding</keyword>
<evidence type="ECO:0000259" key="5">
    <source>
        <dbReference type="PROSITE" id="PS50977"/>
    </source>
</evidence>
<dbReference type="AlphaFoldDB" id="A0A0X2NM67"/>
<dbReference type="GO" id="GO:0003700">
    <property type="term" value="F:DNA-binding transcription factor activity"/>
    <property type="evidence" value="ECO:0007669"/>
    <property type="project" value="TreeGrafter"/>
</dbReference>
<feature type="domain" description="HTH tetR-type" evidence="5">
    <location>
        <begin position="6"/>
        <end position="66"/>
    </location>
</feature>
<dbReference type="Proteomes" id="UP000182498">
    <property type="component" value="Unassembled WGS sequence"/>
</dbReference>
<reference evidence="7" key="1">
    <citation type="submission" date="2015-11" db="EMBL/GenBank/DDBJ databases">
        <authorList>
            <person name="Dugat-Bony E."/>
        </authorList>
    </citation>
    <scope>NUCLEOTIDE SEQUENCE [LARGE SCALE GENOMIC DNA]</scope>
    <source>
        <strain evidence="7">Mu292</strain>
    </source>
</reference>
<dbReference type="OrthoDB" id="2356263at2"/>
<keyword evidence="3" id="KW-0804">Transcription</keyword>
<evidence type="ECO:0000256" key="1">
    <source>
        <dbReference type="ARBA" id="ARBA00023015"/>
    </source>
</evidence>
<gene>
    <name evidence="6" type="ORF">CVAR292_01173</name>
</gene>
<name>A0A0X2NM67_9CORY</name>
<dbReference type="PRINTS" id="PR00455">
    <property type="entry name" value="HTHTETR"/>
</dbReference>
<dbReference type="PANTHER" id="PTHR30055:SF234">
    <property type="entry name" value="HTH-TYPE TRANSCRIPTIONAL REGULATOR BETI"/>
    <property type="match status" value="1"/>
</dbReference>
<dbReference type="InterPro" id="IPR009057">
    <property type="entry name" value="Homeodomain-like_sf"/>
</dbReference>
<dbReference type="RefSeq" id="WP_073883862.1">
    <property type="nucleotide sequence ID" value="NZ_FAUH01000006.1"/>
</dbReference>
<dbReference type="EMBL" id="FAUH01000006">
    <property type="protein sequence ID" value="CUU65838.1"/>
    <property type="molecule type" value="Genomic_DNA"/>
</dbReference>
<evidence type="ECO:0000256" key="2">
    <source>
        <dbReference type="ARBA" id="ARBA00023125"/>
    </source>
</evidence>
<dbReference type="InterPro" id="IPR011075">
    <property type="entry name" value="TetR_C"/>
</dbReference>
<keyword evidence="1" id="KW-0805">Transcription regulation</keyword>
<proteinExistence type="predicted"/>
<accession>A0A0X2NM67</accession>
<protein>
    <submittedName>
        <fullName evidence="6">Transcriptional regulator, TetR family</fullName>
    </submittedName>
</protein>
<dbReference type="Gene3D" id="1.10.357.10">
    <property type="entry name" value="Tetracycline Repressor, domain 2"/>
    <property type="match status" value="1"/>
</dbReference>
<evidence type="ECO:0000313" key="6">
    <source>
        <dbReference type="EMBL" id="CUU65838.1"/>
    </source>
</evidence>
<dbReference type="Pfam" id="PF16914">
    <property type="entry name" value="TetR_C_12"/>
    <property type="match status" value="1"/>
</dbReference>
<dbReference type="GO" id="GO:0000976">
    <property type="term" value="F:transcription cis-regulatory region binding"/>
    <property type="evidence" value="ECO:0007669"/>
    <property type="project" value="TreeGrafter"/>
</dbReference>
<sequence>MAYNNGEARTALLAAAVTLFRDRGYDNVSVAEIARAAGAYPNQVTYHFGGKEPLFIHAASHAVLRTARLAEQRTRGSATPEAHARGLVTYLLGPGAKTLTMYAEAMLAARRVPALQQIIVTTHAALYDAGERVMADTFTRTGWTVRASPGEITRGFWVAVLGLALEKAALGASFNEADADAVTLMLVRLNTGDLTPTDTPTDQEHP</sequence>
<dbReference type="InterPro" id="IPR050109">
    <property type="entry name" value="HTH-type_TetR-like_transc_reg"/>
</dbReference>
<dbReference type="PANTHER" id="PTHR30055">
    <property type="entry name" value="HTH-TYPE TRANSCRIPTIONAL REGULATOR RUTR"/>
    <property type="match status" value="1"/>
</dbReference>
<dbReference type="PROSITE" id="PS50977">
    <property type="entry name" value="HTH_TETR_2"/>
    <property type="match status" value="1"/>
</dbReference>
<dbReference type="SUPFAM" id="SSF48498">
    <property type="entry name" value="Tetracyclin repressor-like, C-terminal domain"/>
    <property type="match status" value="1"/>
</dbReference>
<keyword evidence="7" id="KW-1185">Reference proteome</keyword>
<dbReference type="InterPro" id="IPR001647">
    <property type="entry name" value="HTH_TetR"/>
</dbReference>
<feature type="DNA-binding region" description="H-T-H motif" evidence="4">
    <location>
        <begin position="29"/>
        <end position="48"/>
    </location>
</feature>
<evidence type="ECO:0000256" key="3">
    <source>
        <dbReference type="ARBA" id="ARBA00023163"/>
    </source>
</evidence>
<organism evidence="6 7">
    <name type="scientific">Corynebacterium variabile</name>
    <dbReference type="NCBI Taxonomy" id="1727"/>
    <lineage>
        <taxon>Bacteria</taxon>
        <taxon>Bacillati</taxon>
        <taxon>Actinomycetota</taxon>
        <taxon>Actinomycetes</taxon>
        <taxon>Mycobacteriales</taxon>
        <taxon>Corynebacteriaceae</taxon>
        <taxon>Corynebacterium</taxon>
    </lineage>
</organism>
<dbReference type="Pfam" id="PF00440">
    <property type="entry name" value="TetR_N"/>
    <property type="match status" value="1"/>
</dbReference>
<dbReference type="InterPro" id="IPR036271">
    <property type="entry name" value="Tet_transcr_reg_TetR-rel_C_sf"/>
</dbReference>
<evidence type="ECO:0000256" key="4">
    <source>
        <dbReference type="PROSITE-ProRule" id="PRU00335"/>
    </source>
</evidence>
<evidence type="ECO:0000313" key="7">
    <source>
        <dbReference type="Proteomes" id="UP000182498"/>
    </source>
</evidence>
<dbReference type="SUPFAM" id="SSF46689">
    <property type="entry name" value="Homeodomain-like"/>
    <property type="match status" value="1"/>
</dbReference>